<sequence>MTQTSDVLVIGAGIIGASCARSLARLGLRVRVLEAGAAPAAGSTGKSAAGVRVQFSQEVNILLSQRSIQEYRQMPEAQYRPQGYLMLLPERLWPGHARGLARQQALGLNVRELSISEAQQLVPFDPTGVVGTTYGAQDGVVDPHGITLAFLREARSWGATLHTSCPVEVLAHRSGVWSASTPLGTFEAPLLVNAAGAWSGEVAALAGLTVPVQPARRMVFTTGPLPDHHACPMTFDLTSGFWLRSEGERLIMGLSNPHDQGFRDGMDWSWLEPTLEAGLARFPWLEQAGLDRRASWWGYYEVTPDHAPILGLMPGVPGWINACGFSGHGVMQAAAVGEVMAQEATGGNLSINIDALRFERFGRQVTQDEHLIV</sequence>
<dbReference type="HOGENOM" id="CLU_007884_4_1_0"/>
<dbReference type="PATRIC" id="fig|937777.3.peg.1248"/>
<dbReference type="OrthoDB" id="9794226at2"/>
<dbReference type="STRING" id="937777.Deipe_1248"/>
<dbReference type="Gene3D" id="3.30.9.10">
    <property type="entry name" value="D-Amino Acid Oxidase, subunit A, domain 2"/>
    <property type="match status" value="1"/>
</dbReference>
<keyword evidence="1" id="KW-0560">Oxidoreductase</keyword>
<feature type="domain" description="FAD dependent oxidoreductase" evidence="2">
    <location>
        <begin position="6"/>
        <end position="342"/>
    </location>
</feature>
<dbReference type="GO" id="GO:0016491">
    <property type="term" value="F:oxidoreductase activity"/>
    <property type="evidence" value="ECO:0007669"/>
    <property type="project" value="UniProtKB-KW"/>
</dbReference>
<evidence type="ECO:0000313" key="3">
    <source>
        <dbReference type="EMBL" id="AFZ66798.1"/>
    </source>
</evidence>
<dbReference type="RefSeq" id="WP_015235106.1">
    <property type="nucleotide sequence ID" value="NC_019793.1"/>
</dbReference>
<dbReference type="Proteomes" id="UP000010467">
    <property type="component" value="Chromosome"/>
</dbReference>
<dbReference type="Gene3D" id="3.50.50.60">
    <property type="entry name" value="FAD/NAD(P)-binding domain"/>
    <property type="match status" value="1"/>
</dbReference>
<dbReference type="eggNOG" id="COG0665">
    <property type="taxonomic scope" value="Bacteria"/>
</dbReference>
<dbReference type="KEGG" id="dpd:Deipe_1248"/>
<evidence type="ECO:0000313" key="4">
    <source>
        <dbReference type="Proteomes" id="UP000010467"/>
    </source>
</evidence>
<name>K9ZYR9_DEIPD</name>
<dbReference type="Pfam" id="PF01266">
    <property type="entry name" value="DAO"/>
    <property type="match status" value="1"/>
</dbReference>
<dbReference type="InterPro" id="IPR036188">
    <property type="entry name" value="FAD/NAD-bd_sf"/>
</dbReference>
<keyword evidence="4" id="KW-1185">Reference proteome</keyword>
<reference evidence="4" key="1">
    <citation type="submission" date="2012-03" db="EMBL/GenBank/DDBJ databases">
        <title>Complete sequence of chromosome of Deinococcus peraridilitoris DSM 19664.</title>
        <authorList>
            <person name="Lucas S."/>
            <person name="Copeland A."/>
            <person name="Lapidus A."/>
            <person name="Glavina del Rio T."/>
            <person name="Dalin E."/>
            <person name="Tice H."/>
            <person name="Bruce D."/>
            <person name="Goodwin L."/>
            <person name="Pitluck S."/>
            <person name="Peters L."/>
            <person name="Mikhailova N."/>
            <person name="Lu M."/>
            <person name="Kyrpides N."/>
            <person name="Mavromatis K."/>
            <person name="Ivanova N."/>
            <person name="Brettin T."/>
            <person name="Detter J.C."/>
            <person name="Han C."/>
            <person name="Larimer F."/>
            <person name="Land M."/>
            <person name="Hauser L."/>
            <person name="Markowitz V."/>
            <person name="Cheng J.-F."/>
            <person name="Hugenholtz P."/>
            <person name="Woyke T."/>
            <person name="Wu D."/>
            <person name="Pukall R."/>
            <person name="Steenblock K."/>
            <person name="Brambilla E."/>
            <person name="Klenk H.-P."/>
            <person name="Eisen J.A."/>
        </authorList>
    </citation>
    <scope>NUCLEOTIDE SEQUENCE [LARGE SCALE GENOMIC DNA]</scope>
    <source>
        <strain evidence="4">DSM 19664 / LMG 22246 / CIP 109416 / KR-200</strain>
    </source>
</reference>
<dbReference type="PANTHER" id="PTHR13847">
    <property type="entry name" value="SARCOSINE DEHYDROGENASE-RELATED"/>
    <property type="match status" value="1"/>
</dbReference>
<dbReference type="GO" id="GO:0005737">
    <property type="term" value="C:cytoplasm"/>
    <property type="evidence" value="ECO:0007669"/>
    <property type="project" value="TreeGrafter"/>
</dbReference>
<dbReference type="EMBL" id="CP003382">
    <property type="protein sequence ID" value="AFZ66798.1"/>
    <property type="molecule type" value="Genomic_DNA"/>
</dbReference>
<organism evidence="3 4">
    <name type="scientific">Deinococcus peraridilitoris (strain DSM 19664 / LMG 22246 / CIP 109416 / KR-200)</name>
    <dbReference type="NCBI Taxonomy" id="937777"/>
    <lineage>
        <taxon>Bacteria</taxon>
        <taxon>Thermotogati</taxon>
        <taxon>Deinococcota</taxon>
        <taxon>Deinococci</taxon>
        <taxon>Deinococcales</taxon>
        <taxon>Deinococcaceae</taxon>
        <taxon>Deinococcus</taxon>
    </lineage>
</organism>
<protein>
    <submittedName>
        <fullName evidence="3">Glycine/D-amino acid oxidase, deaminating</fullName>
    </submittedName>
</protein>
<dbReference type="AlphaFoldDB" id="K9ZYR9"/>
<dbReference type="SUPFAM" id="SSF51905">
    <property type="entry name" value="FAD/NAD(P)-binding domain"/>
    <property type="match status" value="1"/>
</dbReference>
<evidence type="ECO:0000256" key="1">
    <source>
        <dbReference type="ARBA" id="ARBA00023002"/>
    </source>
</evidence>
<proteinExistence type="predicted"/>
<gene>
    <name evidence="3" type="ordered locus">Deipe_1248</name>
</gene>
<dbReference type="InterPro" id="IPR006076">
    <property type="entry name" value="FAD-dep_OxRdtase"/>
</dbReference>
<dbReference type="PANTHER" id="PTHR13847:SF287">
    <property type="entry name" value="FAD-DEPENDENT OXIDOREDUCTASE DOMAIN-CONTAINING PROTEIN 1"/>
    <property type="match status" value="1"/>
</dbReference>
<evidence type="ECO:0000259" key="2">
    <source>
        <dbReference type="Pfam" id="PF01266"/>
    </source>
</evidence>
<accession>K9ZYR9</accession>